<feature type="compositionally biased region" description="Basic and acidic residues" evidence="11">
    <location>
        <begin position="272"/>
        <end position="286"/>
    </location>
</feature>
<dbReference type="InterPro" id="IPR024550">
    <property type="entry name" value="TFIIEa/SarR/Rpc3_HTH_dom"/>
</dbReference>
<name>A0A8H7EGJ2_9PLEO</name>
<feature type="compositionally biased region" description="Polar residues" evidence="11">
    <location>
        <begin position="287"/>
        <end position="301"/>
    </location>
</feature>
<comment type="caution">
    <text evidence="13">The sequence shown here is derived from an EMBL/GenBank/DDBJ whole genome shotgun (WGS) entry which is preliminary data.</text>
</comment>
<dbReference type="RefSeq" id="XP_038787856.1">
    <property type="nucleotide sequence ID" value="XM_038929584.1"/>
</dbReference>
<dbReference type="InterPro" id="IPR031545">
    <property type="entry name" value="SRP72_TPR-like"/>
</dbReference>
<dbReference type="FunFam" id="1.25.40.10:FF:000512">
    <property type="entry name" value="Signal recognition particle subunit SRP72"/>
    <property type="match status" value="1"/>
</dbReference>
<dbReference type="GO" id="GO:0006367">
    <property type="term" value="P:transcription initiation at RNA polymerase II promoter"/>
    <property type="evidence" value="ECO:0007669"/>
    <property type="project" value="InterPro"/>
</dbReference>
<feature type="region of interest" description="Disordered" evidence="11">
    <location>
        <begin position="267"/>
        <end position="423"/>
    </location>
</feature>
<evidence type="ECO:0000256" key="6">
    <source>
        <dbReference type="ARBA" id="ARBA00022824"/>
    </source>
</evidence>
<evidence type="ECO:0000256" key="4">
    <source>
        <dbReference type="ARBA" id="ARBA00018350"/>
    </source>
</evidence>
<protein>
    <recommendedName>
        <fullName evidence="4">Signal recognition particle subunit SRP72</fullName>
    </recommendedName>
</protein>
<dbReference type="EMBL" id="JAAABM010000005">
    <property type="protein sequence ID" value="KAF7677678.1"/>
    <property type="molecule type" value="Genomic_DNA"/>
</dbReference>
<keyword evidence="10" id="KW-0687">Ribonucleoprotein</keyword>
<evidence type="ECO:0000313" key="13">
    <source>
        <dbReference type="EMBL" id="KAF7677678.1"/>
    </source>
</evidence>
<keyword evidence="14" id="KW-1185">Reference proteome</keyword>
<evidence type="ECO:0000256" key="8">
    <source>
        <dbReference type="ARBA" id="ARBA00023135"/>
    </source>
</evidence>
<evidence type="ECO:0000256" key="2">
    <source>
        <dbReference type="ARBA" id="ARBA00004496"/>
    </source>
</evidence>
<evidence type="ECO:0000256" key="7">
    <source>
        <dbReference type="ARBA" id="ARBA00023015"/>
    </source>
</evidence>
<feature type="compositionally biased region" description="Low complexity" evidence="11">
    <location>
        <begin position="390"/>
        <end position="410"/>
    </location>
</feature>
<reference evidence="13" key="2">
    <citation type="submission" date="2020-08" db="EMBL/GenBank/DDBJ databases">
        <title>Draft Genome Sequence of Cumin Blight Pathogen Alternaria burnsii.</title>
        <authorList>
            <person name="Feng Z."/>
        </authorList>
    </citation>
    <scope>NUCLEOTIDE SEQUENCE</scope>
    <source>
        <strain evidence="13">CBS107.38</strain>
    </source>
</reference>
<feature type="compositionally biased region" description="Basic and acidic residues" evidence="11">
    <location>
        <begin position="1063"/>
        <end position="1072"/>
    </location>
</feature>
<dbReference type="Gene3D" id="1.25.40.10">
    <property type="entry name" value="Tetratricopeptide repeat domain"/>
    <property type="match status" value="1"/>
</dbReference>
<dbReference type="PANTHER" id="PTHR14094:SF9">
    <property type="entry name" value="SIGNAL RECOGNITION PARTICLE SUBUNIT SRP72"/>
    <property type="match status" value="1"/>
</dbReference>
<dbReference type="GeneID" id="62202762"/>
<evidence type="ECO:0000256" key="5">
    <source>
        <dbReference type="ARBA" id="ARBA00022490"/>
    </source>
</evidence>
<keyword evidence="5" id="KW-0963">Cytoplasm</keyword>
<dbReference type="Pfam" id="PF02002">
    <property type="entry name" value="TFIIE_alpha"/>
    <property type="match status" value="1"/>
</dbReference>
<dbReference type="GO" id="GO:0005786">
    <property type="term" value="C:signal recognition particle, endoplasmic reticulum targeting"/>
    <property type="evidence" value="ECO:0007669"/>
    <property type="project" value="UniProtKB-KW"/>
</dbReference>
<dbReference type="GO" id="GO:0008312">
    <property type="term" value="F:7S RNA binding"/>
    <property type="evidence" value="ECO:0007669"/>
    <property type="project" value="InterPro"/>
</dbReference>
<evidence type="ECO:0000256" key="9">
    <source>
        <dbReference type="ARBA" id="ARBA00023163"/>
    </source>
</evidence>
<feature type="compositionally biased region" description="Basic and acidic residues" evidence="11">
    <location>
        <begin position="1009"/>
        <end position="1032"/>
    </location>
</feature>
<keyword evidence="8" id="KW-0733">Signal recognition particle</keyword>
<dbReference type="InterPro" id="IPR013699">
    <property type="entry name" value="Signal_recog_part_SRP72_RNA-bd"/>
</dbReference>
<dbReference type="GO" id="GO:0005783">
    <property type="term" value="C:endoplasmic reticulum"/>
    <property type="evidence" value="ECO:0007669"/>
    <property type="project" value="UniProtKB-SubCell"/>
</dbReference>
<dbReference type="InterPro" id="IPR002853">
    <property type="entry name" value="TFIIE_asu"/>
</dbReference>
<feature type="compositionally biased region" description="Acidic residues" evidence="11">
    <location>
        <begin position="356"/>
        <end position="373"/>
    </location>
</feature>
<evidence type="ECO:0000256" key="10">
    <source>
        <dbReference type="ARBA" id="ARBA00023274"/>
    </source>
</evidence>
<evidence type="ECO:0000256" key="1">
    <source>
        <dbReference type="ARBA" id="ARBA00004240"/>
    </source>
</evidence>
<dbReference type="PROSITE" id="PS51344">
    <property type="entry name" value="HTH_TFE_IIE"/>
    <property type="match status" value="1"/>
</dbReference>
<dbReference type="Proteomes" id="UP000596902">
    <property type="component" value="Unassembled WGS sequence"/>
</dbReference>
<dbReference type="Pfam" id="PF08492">
    <property type="entry name" value="SRP72"/>
    <property type="match status" value="1"/>
</dbReference>
<dbReference type="Pfam" id="PF17004">
    <property type="entry name" value="SRP_TPR_like"/>
    <property type="match status" value="1"/>
</dbReference>
<comment type="subcellular location">
    <subcellularLocation>
        <location evidence="2">Cytoplasm</location>
    </subcellularLocation>
    <subcellularLocation>
        <location evidence="1">Endoplasmic reticulum</location>
    </subcellularLocation>
</comment>
<feature type="compositionally biased region" description="Basic residues" evidence="11">
    <location>
        <begin position="1033"/>
        <end position="1042"/>
    </location>
</feature>
<keyword evidence="9" id="KW-0804">Transcription</keyword>
<dbReference type="InterPro" id="IPR011990">
    <property type="entry name" value="TPR-like_helical_dom_sf"/>
</dbReference>
<dbReference type="GO" id="GO:0006614">
    <property type="term" value="P:SRP-dependent cotranslational protein targeting to membrane"/>
    <property type="evidence" value="ECO:0007669"/>
    <property type="project" value="InterPro"/>
</dbReference>
<accession>A0A8H7EGJ2</accession>
<comment type="similarity">
    <text evidence="3">Belongs to the SRP72 family.</text>
</comment>
<dbReference type="SMART" id="SM00531">
    <property type="entry name" value="TFIIE"/>
    <property type="match status" value="1"/>
</dbReference>
<feature type="region of interest" description="Disordered" evidence="11">
    <location>
        <begin position="988"/>
        <end position="1083"/>
    </location>
</feature>
<keyword evidence="7" id="KW-0805">Transcription regulation</keyword>
<dbReference type="InterPro" id="IPR017919">
    <property type="entry name" value="TFIIE/TFIIEa_HTH"/>
</dbReference>
<feature type="domain" description="HTH TFE/IIEalpha-type" evidence="12">
    <location>
        <begin position="20"/>
        <end position="113"/>
    </location>
</feature>
<feature type="compositionally biased region" description="Basic residues" evidence="11">
    <location>
        <begin position="1073"/>
        <end position="1083"/>
    </location>
</feature>
<evidence type="ECO:0000259" key="12">
    <source>
        <dbReference type="PROSITE" id="PS51344"/>
    </source>
</evidence>
<dbReference type="PANTHER" id="PTHR14094">
    <property type="entry name" value="SIGNAL RECOGNITION PARTICLE 72"/>
    <property type="match status" value="1"/>
</dbReference>
<keyword evidence="6" id="KW-0256">Endoplasmic reticulum</keyword>
<gene>
    <name evidence="13" type="ORF">GT037_004537</name>
</gene>
<sequence>MGAAMKDSVEKNGGDPVQAVKQLLRTVVRMFYETEHIVIMDALCYHGALPVADMTIILDAGKNSKHVSKVAGKLREAGLCSSYTQHVLRQGANKASSREFFYIDWRRAVDSVKYKIHKIDEGIKRDAKPTTEKPEFKCLRCKSTYTTMQALDHPDDNPGPDDSGFICARCGFRLDEIDQDVQADDVDDTPAKFNKLFGPLIEMMSKIQDMGNLPNLEPPDIISERIELPRDRNVDPGTQVEVIETVSRPTAVKGIDTGPEKINVQIGSSAEENEKQRAADRARQEKMSLQNQLPSWHTKSTVIKDAAGNTTSVKREADGVDTPSIKTEPGDSVATNQNLDAVFAQIEAERRRKEQEEDDDEEDEDEDEFEDVDVGTPSALPDAKRVKLESSAAPTPSAAATPAAATPAASNGGDESEEDEFEDIKREPTMAASTKSLSSLLAQATIDDHDEVLKATNAALKKSKGDLDAQHTKAIALLHLDRYEDALEVFEGAQELQEKARFEYAYALYKTGNAAKAAEVATAAGSDAGRGMKHMLAQAAYRSENFAQATRIYKELADQNVESEEYDIRINSGAVDAQLEWTGQGELAQKKQPTREDLEVFETAFNAACGSISRNEFGQAQVCLKRAKDLCNALSDLSEEEKQAELLPITVQQVYVLTQLGKIDEAEELATKIPFADIKELSTRYIAQVNSIAASKEHSNPYLSHRLFHASPQPPVTDQHFSHQSNILRQDEYVMALLSQKVAGVASSTEKVISASPAPSLSPAVNMAAVLNAAAHARNADTEKAALKEIVPLLEKRPADVGLILTITHLYVITNNYAAATHLLESFFKRLEQSGSASDLDVRFAPGLIAALVSLYAQQGRPGASKNELAKAAEYWRKPHKSKTEAPSKSLMVAAGTALLDTHNPDNVKTAGEIFQGLYDQDNEDRASIAGLVAAYSITDPSSIPADLLAYLPEANRLVSDIDAVELENAGVPLGTLTSVNLGAESRKRSLAPNKEVPAKSKRLRKSRVPKDYVEGKKMDPERWLPMRDRSYYRPKGRKGKKRAEGLTQGGVVENDKGTPAAQEKKGGADKGKNKKKGKGGKW</sequence>
<evidence type="ECO:0000256" key="11">
    <source>
        <dbReference type="SAM" id="MobiDB-lite"/>
    </source>
</evidence>
<dbReference type="AlphaFoldDB" id="A0A8H7EGJ2"/>
<evidence type="ECO:0000313" key="14">
    <source>
        <dbReference type="Proteomes" id="UP000596902"/>
    </source>
</evidence>
<organism evidence="13 14">
    <name type="scientific">Alternaria burnsii</name>
    <dbReference type="NCBI Taxonomy" id="1187904"/>
    <lineage>
        <taxon>Eukaryota</taxon>
        <taxon>Fungi</taxon>
        <taxon>Dikarya</taxon>
        <taxon>Ascomycota</taxon>
        <taxon>Pezizomycotina</taxon>
        <taxon>Dothideomycetes</taxon>
        <taxon>Pleosporomycetidae</taxon>
        <taxon>Pleosporales</taxon>
        <taxon>Pleosporineae</taxon>
        <taxon>Pleosporaceae</taxon>
        <taxon>Alternaria</taxon>
        <taxon>Alternaria sect. Alternaria</taxon>
    </lineage>
</organism>
<proteinExistence type="inferred from homology"/>
<evidence type="ECO:0000256" key="3">
    <source>
        <dbReference type="ARBA" id="ARBA00007676"/>
    </source>
</evidence>
<dbReference type="InterPro" id="IPR026270">
    <property type="entry name" value="SRP72"/>
</dbReference>
<reference evidence="13" key="1">
    <citation type="submission" date="2020-01" db="EMBL/GenBank/DDBJ databases">
        <authorList>
            <person name="Feng Z.H.Z."/>
        </authorList>
    </citation>
    <scope>NUCLEOTIDE SEQUENCE</scope>
    <source>
        <strain evidence="13">CBS107.38</strain>
    </source>
</reference>
<dbReference type="SUPFAM" id="SSF48452">
    <property type="entry name" value="TPR-like"/>
    <property type="match status" value="1"/>
</dbReference>
<dbReference type="GO" id="GO:0043022">
    <property type="term" value="F:ribosome binding"/>
    <property type="evidence" value="ECO:0007669"/>
    <property type="project" value="TreeGrafter"/>
</dbReference>